<dbReference type="InParanoid" id="A0A1V8TV54"/>
<feature type="region of interest" description="Disordered" evidence="1">
    <location>
        <begin position="37"/>
        <end position="87"/>
    </location>
</feature>
<proteinExistence type="predicted"/>
<gene>
    <name evidence="2" type="ORF">B0A48_00610</name>
</gene>
<dbReference type="Proteomes" id="UP000192596">
    <property type="component" value="Unassembled WGS sequence"/>
</dbReference>
<keyword evidence="3" id="KW-1185">Reference proteome</keyword>
<name>A0A1V8TV54_9PEZI</name>
<accession>A0A1V8TV54</accession>
<evidence type="ECO:0000256" key="1">
    <source>
        <dbReference type="SAM" id="MobiDB-lite"/>
    </source>
</evidence>
<feature type="compositionally biased region" description="Low complexity" evidence="1">
    <location>
        <begin position="59"/>
        <end position="87"/>
    </location>
</feature>
<evidence type="ECO:0000313" key="2">
    <source>
        <dbReference type="EMBL" id="OQO15227.1"/>
    </source>
</evidence>
<evidence type="ECO:0000313" key="3">
    <source>
        <dbReference type="Proteomes" id="UP000192596"/>
    </source>
</evidence>
<dbReference type="AlphaFoldDB" id="A0A1V8TV54"/>
<organism evidence="2 3">
    <name type="scientific">Cryoendolithus antarcticus</name>
    <dbReference type="NCBI Taxonomy" id="1507870"/>
    <lineage>
        <taxon>Eukaryota</taxon>
        <taxon>Fungi</taxon>
        <taxon>Dikarya</taxon>
        <taxon>Ascomycota</taxon>
        <taxon>Pezizomycotina</taxon>
        <taxon>Dothideomycetes</taxon>
        <taxon>Dothideomycetidae</taxon>
        <taxon>Cladosporiales</taxon>
        <taxon>Cladosporiaceae</taxon>
        <taxon>Cryoendolithus</taxon>
    </lineage>
</organism>
<sequence length="87" mass="9350">MSSSTSFADIKTAQVVFNQQFDLSQPDEAMMSYQKLMHQHTRQQFETASAASRRRSADPSKAAPALNTATSNSSSTSSRGSVSSISS</sequence>
<dbReference type="EMBL" id="NAJO01000001">
    <property type="protein sequence ID" value="OQO15227.1"/>
    <property type="molecule type" value="Genomic_DNA"/>
</dbReference>
<reference evidence="3" key="1">
    <citation type="submission" date="2017-03" db="EMBL/GenBank/DDBJ databases">
        <title>Genomes of endolithic fungi from Antarctica.</title>
        <authorList>
            <person name="Coleine C."/>
            <person name="Masonjones S."/>
            <person name="Stajich J.E."/>
        </authorList>
    </citation>
    <scope>NUCLEOTIDE SEQUENCE [LARGE SCALE GENOMIC DNA]</scope>
    <source>
        <strain evidence="3">CCFEE 5527</strain>
    </source>
</reference>
<dbReference type="OrthoDB" id="5218421at2759"/>
<protein>
    <submittedName>
        <fullName evidence="2">Uncharacterized protein</fullName>
    </submittedName>
</protein>
<comment type="caution">
    <text evidence="2">The sequence shown here is derived from an EMBL/GenBank/DDBJ whole genome shotgun (WGS) entry which is preliminary data.</text>
</comment>